<keyword evidence="1 4" id="KW-0560">Oxidoreductase</keyword>
<dbReference type="PANTHER" id="PTHR43774">
    <property type="entry name" value="PEPTIDE METHIONINE SULFOXIDE REDUCTASE"/>
    <property type="match status" value="1"/>
</dbReference>
<dbReference type="HAMAP" id="MF_01401">
    <property type="entry name" value="MsrA"/>
    <property type="match status" value="1"/>
</dbReference>
<dbReference type="Pfam" id="PF01625">
    <property type="entry name" value="PMSR"/>
    <property type="match status" value="1"/>
</dbReference>
<dbReference type="Gene3D" id="3.30.1060.10">
    <property type="entry name" value="Peptide methionine sulphoxide reductase MsrA"/>
    <property type="match status" value="1"/>
</dbReference>
<protein>
    <recommendedName>
        <fullName evidence="4">Peptide methionine sulfoxide reductase MsrA</fullName>
        <shortName evidence="4">Protein-methionine-S-oxide reductase</shortName>
        <ecNumber evidence="4">1.8.4.11</ecNumber>
    </recommendedName>
    <alternativeName>
        <fullName evidence="4">Peptide-methionine (S)-S-oxide reductase</fullName>
        <shortName evidence="4">Peptide Met(O) reductase</shortName>
    </alternativeName>
</protein>
<keyword evidence="7" id="KW-1185">Reference proteome</keyword>
<evidence type="ECO:0000313" key="7">
    <source>
        <dbReference type="Proteomes" id="UP000532440"/>
    </source>
</evidence>
<feature type="domain" description="Peptide methionine sulphoxide reductase MsrA" evidence="5">
    <location>
        <begin position="5"/>
        <end position="157"/>
    </location>
</feature>
<evidence type="ECO:0000259" key="5">
    <source>
        <dbReference type="Pfam" id="PF01625"/>
    </source>
</evidence>
<comment type="similarity">
    <text evidence="4">Belongs to the MsrA Met sulfoxide reductase family.</text>
</comment>
<dbReference type="EMBL" id="JACHGB010000004">
    <property type="protein sequence ID" value="MBB5272195.1"/>
    <property type="molecule type" value="Genomic_DNA"/>
</dbReference>
<dbReference type="SUPFAM" id="SSF55068">
    <property type="entry name" value="Peptide methionine sulfoxide reductase"/>
    <property type="match status" value="1"/>
</dbReference>
<reference evidence="6 7" key="1">
    <citation type="submission" date="2020-08" db="EMBL/GenBank/DDBJ databases">
        <title>Genomic Encyclopedia of Type Strains, Phase IV (KMG-IV): sequencing the most valuable type-strain genomes for metagenomic binning, comparative biology and taxonomic classification.</title>
        <authorList>
            <person name="Goeker M."/>
        </authorList>
    </citation>
    <scope>NUCLEOTIDE SEQUENCE [LARGE SCALE GENOMIC DNA]</scope>
    <source>
        <strain evidence="6 7">DSM 29781</strain>
    </source>
</reference>
<dbReference type="Proteomes" id="UP000532440">
    <property type="component" value="Unassembled WGS sequence"/>
</dbReference>
<evidence type="ECO:0000256" key="3">
    <source>
        <dbReference type="ARBA" id="ARBA00048782"/>
    </source>
</evidence>
<dbReference type="EC" id="1.8.4.11" evidence="4"/>
<dbReference type="NCBIfam" id="TIGR00401">
    <property type="entry name" value="msrA"/>
    <property type="match status" value="1"/>
</dbReference>
<sequence length="183" mass="20122">MDRRTAVLGGGCFWCTEAVYLDLDGVLAVEPGYAGGHVASPTYEQVCGGETGHAEVVRIEYDADRISYRDLLQVFFSIHDPTTLNRQGADVGTQYRSTVMTLDDAQREEAEAFIAALGQENVFGSPIVTEVVPLSAWHAAEDYHRRYYERNPHQGYCMVVVGPKVAKFRKQFAGRLKAAGTAG</sequence>
<name>A0A7W8HHM9_9BURK</name>
<proteinExistence type="inferred from homology"/>
<comment type="catalytic activity">
    <reaction evidence="3 4">
        <text>[thioredoxin]-disulfide + L-methionine + H2O = L-methionine (S)-S-oxide + [thioredoxin]-dithiol</text>
        <dbReference type="Rhea" id="RHEA:19993"/>
        <dbReference type="Rhea" id="RHEA-COMP:10698"/>
        <dbReference type="Rhea" id="RHEA-COMP:10700"/>
        <dbReference type="ChEBI" id="CHEBI:15377"/>
        <dbReference type="ChEBI" id="CHEBI:29950"/>
        <dbReference type="ChEBI" id="CHEBI:50058"/>
        <dbReference type="ChEBI" id="CHEBI:57844"/>
        <dbReference type="ChEBI" id="CHEBI:58772"/>
        <dbReference type="EC" id="1.8.4.11"/>
    </reaction>
</comment>
<dbReference type="RefSeq" id="WP_183967368.1">
    <property type="nucleotide sequence ID" value="NZ_BAABEW010000002.1"/>
</dbReference>
<evidence type="ECO:0000313" key="6">
    <source>
        <dbReference type="EMBL" id="MBB5272195.1"/>
    </source>
</evidence>
<dbReference type="PANTHER" id="PTHR43774:SF1">
    <property type="entry name" value="PEPTIDE METHIONINE SULFOXIDE REDUCTASE MSRA 2"/>
    <property type="match status" value="1"/>
</dbReference>
<comment type="function">
    <text evidence="4">Has an important function as a repair enzyme for proteins that have been inactivated by oxidation. Catalyzes the reversible oxidation-reduction of methionine sulfoxide in proteins to methionine.</text>
</comment>
<dbReference type="GO" id="GO:0008113">
    <property type="term" value="F:peptide-methionine (S)-S-oxide reductase activity"/>
    <property type="evidence" value="ECO:0007669"/>
    <property type="project" value="UniProtKB-UniRule"/>
</dbReference>
<organism evidence="6 7">
    <name type="scientific">Quisquiliibacterium transsilvanicum</name>
    <dbReference type="NCBI Taxonomy" id="1549638"/>
    <lineage>
        <taxon>Bacteria</taxon>
        <taxon>Pseudomonadati</taxon>
        <taxon>Pseudomonadota</taxon>
        <taxon>Betaproteobacteria</taxon>
        <taxon>Burkholderiales</taxon>
        <taxon>Burkholderiaceae</taxon>
        <taxon>Quisquiliibacterium</taxon>
    </lineage>
</organism>
<evidence type="ECO:0000256" key="1">
    <source>
        <dbReference type="ARBA" id="ARBA00023002"/>
    </source>
</evidence>
<gene>
    <name evidence="4" type="primary">msrA</name>
    <name evidence="6" type="ORF">HNQ70_002209</name>
</gene>
<evidence type="ECO:0000256" key="4">
    <source>
        <dbReference type="HAMAP-Rule" id="MF_01401"/>
    </source>
</evidence>
<dbReference type="AlphaFoldDB" id="A0A7W8HHM9"/>
<accession>A0A7W8HHM9</accession>
<comment type="catalytic activity">
    <reaction evidence="2 4">
        <text>L-methionyl-[protein] + [thioredoxin]-disulfide + H2O = L-methionyl-(S)-S-oxide-[protein] + [thioredoxin]-dithiol</text>
        <dbReference type="Rhea" id="RHEA:14217"/>
        <dbReference type="Rhea" id="RHEA-COMP:10698"/>
        <dbReference type="Rhea" id="RHEA-COMP:10700"/>
        <dbReference type="Rhea" id="RHEA-COMP:12313"/>
        <dbReference type="Rhea" id="RHEA-COMP:12315"/>
        <dbReference type="ChEBI" id="CHEBI:15377"/>
        <dbReference type="ChEBI" id="CHEBI:16044"/>
        <dbReference type="ChEBI" id="CHEBI:29950"/>
        <dbReference type="ChEBI" id="CHEBI:44120"/>
        <dbReference type="ChEBI" id="CHEBI:50058"/>
        <dbReference type="EC" id="1.8.4.11"/>
    </reaction>
</comment>
<evidence type="ECO:0000256" key="2">
    <source>
        <dbReference type="ARBA" id="ARBA00047806"/>
    </source>
</evidence>
<dbReference type="InterPro" id="IPR002569">
    <property type="entry name" value="Met_Sox_Rdtase_MsrA_dom"/>
</dbReference>
<feature type="active site" evidence="4">
    <location>
        <position position="12"/>
    </location>
</feature>
<dbReference type="InterPro" id="IPR036509">
    <property type="entry name" value="Met_Sox_Rdtase_MsrA_sf"/>
</dbReference>
<comment type="caution">
    <text evidence="6">The sequence shown here is derived from an EMBL/GenBank/DDBJ whole genome shotgun (WGS) entry which is preliminary data.</text>
</comment>